<dbReference type="AlphaFoldDB" id="A0A397UHB9"/>
<keyword evidence="2" id="KW-1185">Reference proteome</keyword>
<accession>A0A397UHB9</accession>
<sequence>MLQSVDKEKKFKKEEKLGQLNKKGSLMRFKKLFRTLKLDYDIFFWIKSFNDTETTIYKDETKLLKDFKQYVFRKGNKKDKKVAKDVDALVDNCLVKIEESFIILNYIKMCQFCIELQELDNKYIFTKNYLKDAQNFNQTIHLNEDKNLLKTDNEIEFPKPENNPPEQYKSKEWNIVVPKKIH</sequence>
<name>A0A397UHB9_9GLOM</name>
<protein>
    <submittedName>
        <fullName evidence="1">Uncharacterized protein</fullName>
    </submittedName>
</protein>
<proteinExistence type="predicted"/>
<gene>
    <name evidence="1" type="ORF">C2G38_2216342</name>
</gene>
<reference evidence="1 2" key="1">
    <citation type="submission" date="2018-06" db="EMBL/GenBank/DDBJ databases">
        <title>Comparative genomics reveals the genomic features of Rhizophagus irregularis, R. cerebriforme, R. diaphanum and Gigaspora rosea, and their symbiotic lifestyle signature.</title>
        <authorList>
            <person name="Morin E."/>
            <person name="San Clemente H."/>
            <person name="Chen E.C.H."/>
            <person name="De La Providencia I."/>
            <person name="Hainaut M."/>
            <person name="Kuo A."/>
            <person name="Kohler A."/>
            <person name="Murat C."/>
            <person name="Tang N."/>
            <person name="Roy S."/>
            <person name="Loubradou J."/>
            <person name="Henrissat B."/>
            <person name="Grigoriev I.V."/>
            <person name="Corradi N."/>
            <person name="Roux C."/>
            <person name="Martin F.M."/>
        </authorList>
    </citation>
    <scope>NUCLEOTIDE SEQUENCE [LARGE SCALE GENOMIC DNA]</scope>
    <source>
        <strain evidence="1 2">DAOM 194757</strain>
    </source>
</reference>
<evidence type="ECO:0000313" key="2">
    <source>
        <dbReference type="Proteomes" id="UP000266673"/>
    </source>
</evidence>
<evidence type="ECO:0000313" key="1">
    <source>
        <dbReference type="EMBL" id="RIB06723.1"/>
    </source>
</evidence>
<organism evidence="1 2">
    <name type="scientific">Gigaspora rosea</name>
    <dbReference type="NCBI Taxonomy" id="44941"/>
    <lineage>
        <taxon>Eukaryota</taxon>
        <taxon>Fungi</taxon>
        <taxon>Fungi incertae sedis</taxon>
        <taxon>Mucoromycota</taxon>
        <taxon>Glomeromycotina</taxon>
        <taxon>Glomeromycetes</taxon>
        <taxon>Diversisporales</taxon>
        <taxon>Gigasporaceae</taxon>
        <taxon>Gigaspora</taxon>
    </lineage>
</organism>
<comment type="caution">
    <text evidence="1">The sequence shown here is derived from an EMBL/GenBank/DDBJ whole genome shotgun (WGS) entry which is preliminary data.</text>
</comment>
<dbReference type="Proteomes" id="UP000266673">
    <property type="component" value="Unassembled WGS sequence"/>
</dbReference>
<dbReference type="EMBL" id="QKWP01001770">
    <property type="protein sequence ID" value="RIB06723.1"/>
    <property type="molecule type" value="Genomic_DNA"/>
</dbReference>